<evidence type="ECO:0000313" key="4">
    <source>
        <dbReference type="Proteomes" id="UP000275846"/>
    </source>
</evidence>
<dbReference type="InterPro" id="IPR000327">
    <property type="entry name" value="POU_dom"/>
</dbReference>
<dbReference type="PROSITE" id="PS51179">
    <property type="entry name" value="POU_3"/>
    <property type="match status" value="1"/>
</dbReference>
<gene>
    <name evidence="3" type="ORF">SSLN_LOCUS4238</name>
</gene>
<dbReference type="AlphaFoldDB" id="A0A183SJ40"/>
<dbReference type="Gene3D" id="1.10.260.40">
    <property type="entry name" value="lambda repressor-like DNA-binding domains"/>
    <property type="match status" value="1"/>
</dbReference>
<dbReference type="InterPro" id="IPR010982">
    <property type="entry name" value="Lambda_DNA-bd_dom_sf"/>
</dbReference>
<reference evidence="5" key="1">
    <citation type="submission" date="2016-06" db="UniProtKB">
        <authorList>
            <consortium name="WormBaseParasite"/>
        </authorList>
    </citation>
    <scope>IDENTIFICATION</scope>
</reference>
<organism evidence="5">
    <name type="scientific">Schistocephalus solidus</name>
    <name type="common">Tapeworm</name>
    <dbReference type="NCBI Taxonomy" id="70667"/>
    <lineage>
        <taxon>Eukaryota</taxon>
        <taxon>Metazoa</taxon>
        <taxon>Spiralia</taxon>
        <taxon>Lophotrochozoa</taxon>
        <taxon>Platyhelminthes</taxon>
        <taxon>Cestoda</taxon>
        <taxon>Eucestoda</taxon>
        <taxon>Diphyllobothriidea</taxon>
        <taxon>Diphyllobothriidae</taxon>
        <taxon>Schistocephalus</taxon>
    </lineage>
</organism>
<evidence type="ECO:0000313" key="3">
    <source>
        <dbReference type="EMBL" id="VDL90623.1"/>
    </source>
</evidence>
<dbReference type="OrthoDB" id="6233441at2759"/>
<dbReference type="Pfam" id="PF00157">
    <property type="entry name" value="Pou"/>
    <property type="match status" value="1"/>
</dbReference>
<evidence type="ECO:0000313" key="5">
    <source>
        <dbReference type="WBParaSite" id="SSLN_0000438501-mRNA-1"/>
    </source>
</evidence>
<name>A0A183SJ40_SCHSO</name>
<keyword evidence="4" id="KW-1185">Reference proteome</keyword>
<dbReference type="GO" id="GO:0003700">
    <property type="term" value="F:DNA-binding transcription factor activity"/>
    <property type="evidence" value="ECO:0007669"/>
    <property type="project" value="InterPro"/>
</dbReference>
<dbReference type="WBParaSite" id="SSLN_0000438501-mRNA-1">
    <property type="protein sequence ID" value="SSLN_0000438501-mRNA-1"/>
    <property type="gene ID" value="SSLN_0000438501"/>
</dbReference>
<dbReference type="Proteomes" id="UP000275846">
    <property type="component" value="Unassembled WGS sequence"/>
</dbReference>
<feature type="domain" description="POU-specific" evidence="2">
    <location>
        <begin position="126"/>
        <end position="200"/>
    </location>
</feature>
<dbReference type="STRING" id="70667.A0A183SJ40"/>
<dbReference type="GO" id="GO:0003677">
    <property type="term" value="F:DNA binding"/>
    <property type="evidence" value="ECO:0007669"/>
    <property type="project" value="InterPro"/>
</dbReference>
<accession>A0A183SJ40</accession>
<dbReference type="SUPFAM" id="SSF47413">
    <property type="entry name" value="lambda repressor-like DNA-binding domains"/>
    <property type="match status" value="1"/>
</dbReference>
<feature type="region of interest" description="Disordered" evidence="1">
    <location>
        <begin position="1"/>
        <end position="22"/>
    </location>
</feature>
<reference evidence="3 4" key="2">
    <citation type="submission" date="2018-11" db="EMBL/GenBank/DDBJ databases">
        <authorList>
            <consortium name="Pathogen Informatics"/>
        </authorList>
    </citation>
    <scope>NUCLEOTIDE SEQUENCE [LARGE SCALE GENOMIC DNA]</scope>
    <source>
        <strain evidence="3 4">NST_G2</strain>
    </source>
</reference>
<protein>
    <submittedName>
        <fullName evidence="5">POU-specific domain-containing protein</fullName>
    </submittedName>
</protein>
<sequence>MDTVSKTLKQLQPTKSPGPDGISAKVLNELTDQLASPLSKIFENSTEINVPIRIPPDYRTSAKNDPHFFEHLKSQIMHQFAGENAQKELLPYRGTPLNQDTIYALVHATTPRVLSTSECQETTISQPYSYLDDFYNVVSELRRVRAHYGLRQFDVATSINRCYGANITMTIISIAERAQLPLEDSLKLKPLFERWLKDMSTAEGRKLIFGSVDTDARPRCEYMVGAFLFYLDRIEGELYPCVTCILNLSGKDNGGDLSENVWETNNDVVSEFVLPGFVNSGIRMVDSQTSETISDPYACCNTS</sequence>
<evidence type="ECO:0000256" key="1">
    <source>
        <dbReference type="SAM" id="MobiDB-lite"/>
    </source>
</evidence>
<proteinExistence type="predicted"/>
<dbReference type="EMBL" id="UYSU01032793">
    <property type="protein sequence ID" value="VDL90623.1"/>
    <property type="molecule type" value="Genomic_DNA"/>
</dbReference>
<evidence type="ECO:0000259" key="2">
    <source>
        <dbReference type="PROSITE" id="PS51179"/>
    </source>
</evidence>
<feature type="compositionally biased region" description="Polar residues" evidence="1">
    <location>
        <begin position="1"/>
        <end position="15"/>
    </location>
</feature>